<name>A0AAE0FIM9_9CHLO</name>
<keyword evidence="4" id="KW-1185">Reference proteome</keyword>
<sequence>MNPKFAIDEDKATPDEKKSVAEPRKPSAKISKLWHFAARKSKEKIEKKKKADAVRGQWQAAVRRSVENEDWLMNSSPSSTPGQNPLYEKRTQHTTSWTDNLLGSKMFSRSDKSKFKQQASGVSGSKKAFGSSASKLDKEESGKGFLDVKLKGNTNYEDPNLQDLLSVQVNEKYAAIGTFDDPKESVGNYLRMFFTHFQRSFNTRDLLHTKIASPSECRALHLAGLKQKATWNLVTWRRSAIYILLLFNIAATALQTSAVSECITFYHSVREQADEELTLSDSDYTALPFYDFTKNVFVIAVARMYENAALVIILIESFLVTLYWIAVYCNFRALITWQTYSVSKDWLLAGWLCRFVGPIFMSVLSLRFFIDWAEAENASQVLGARMGCESATWGRGCSAHGISSLPSGNRSPESAKRMTSVPPSVPPSPQANCGAMGKARSDWLRAGLLKLEEEQDKNKVGDIGSMVPKKPRQAHLLC</sequence>
<evidence type="ECO:0000256" key="1">
    <source>
        <dbReference type="SAM" id="MobiDB-lite"/>
    </source>
</evidence>
<comment type="caution">
    <text evidence="3">The sequence shown here is derived from an EMBL/GenBank/DDBJ whole genome shotgun (WGS) entry which is preliminary data.</text>
</comment>
<feature type="region of interest" description="Disordered" evidence="1">
    <location>
        <begin position="1"/>
        <end position="28"/>
    </location>
</feature>
<dbReference type="EMBL" id="LGRX02017631">
    <property type="protein sequence ID" value="KAK3260501.1"/>
    <property type="molecule type" value="Genomic_DNA"/>
</dbReference>
<gene>
    <name evidence="3" type="ORF">CYMTET_30542</name>
</gene>
<organism evidence="3 4">
    <name type="scientific">Cymbomonas tetramitiformis</name>
    <dbReference type="NCBI Taxonomy" id="36881"/>
    <lineage>
        <taxon>Eukaryota</taxon>
        <taxon>Viridiplantae</taxon>
        <taxon>Chlorophyta</taxon>
        <taxon>Pyramimonadophyceae</taxon>
        <taxon>Pyramimonadales</taxon>
        <taxon>Pyramimonadaceae</taxon>
        <taxon>Cymbomonas</taxon>
    </lineage>
</organism>
<feature type="region of interest" description="Disordered" evidence="1">
    <location>
        <begin position="113"/>
        <end position="135"/>
    </location>
</feature>
<feature type="transmembrane region" description="Helical" evidence="2">
    <location>
        <begin position="308"/>
        <end position="326"/>
    </location>
</feature>
<keyword evidence="2" id="KW-0812">Transmembrane</keyword>
<reference evidence="3 4" key="1">
    <citation type="journal article" date="2015" name="Genome Biol. Evol.">
        <title>Comparative Genomics of a Bacterivorous Green Alga Reveals Evolutionary Causalities and Consequences of Phago-Mixotrophic Mode of Nutrition.</title>
        <authorList>
            <person name="Burns J.A."/>
            <person name="Paasch A."/>
            <person name="Narechania A."/>
            <person name="Kim E."/>
        </authorList>
    </citation>
    <scope>NUCLEOTIDE SEQUENCE [LARGE SCALE GENOMIC DNA]</scope>
    <source>
        <strain evidence="3 4">PLY_AMNH</strain>
    </source>
</reference>
<feature type="compositionally biased region" description="Basic and acidic residues" evidence="1">
    <location>
        <begin position="1"/>
        <end position="25"/>
    </location>
</feature>
<proteinExistence type="predicted"/>
<evidence type="ECO:0000256" key="2">
    <source>
        <dbReference type="SAM" id="Phobius"/>
    </source>
</evidence>
<keyword evidence="2" id="KW-1133">Transmembrane helix</keyword>
<keyword evidence="2" id="KW-0472">Membrane</keyword>
<evidence type="ECO:0000313" key="4">
    <source>
        <dbReference type="Proteomes" id="UP001190700"/>
    </source>
</evidence>
<dbReference type="Proteomes" id="UP001190700">
    <property type="component" value="Unassembled WGS sequence"/>
</dbReference>
<dbReference type="AlphaFoldDB" id="A0AAE0FIM9"/>
<protein>
    <submittedName>
        <fullName evidence="3">Uncharacterized protein</fullName>
    </submittedName>
</protein>
<accession>A0AAE0FIM9</accession>
<evidence type="ECO:0000313" key="3">
    <source>
        <dbReference type="EMBL" id="KAK3260501.1"/>
    </source>
</evidence>
<feature type="region of interest" description="Disordered" evidence="1">
    <location>
        <begin position="404"/>
        <end position="432"/>
    </location>
</feature>
<feature type="compositionally biased region" description="Low complexity" evidence="1">
    <location>
        <begin position="119"/>
        <end position="134"/>
    </location>
</feature>
<feature type="transmembrane region" description="Helical" evidence="2">
    <location>
        <begin position="346"/>
        <end position="370"/>
    </location>
</feature>